<accession>A0A0F9IWK5</accession>
<feature type="non-terminal residue" evidence="1">
    <location>
        <position position="1"/>
    </location>
</feature>
<dbReference type="AlphaFoldDB" id="A0A0F9IWK5"/>
<reference evidence="1" key="1">
    <citation type="journal article" date="2015" name="Nature">
        <title>Complex archaea that bridge the gap between prokaryotes and eukaryotes.</title>
        <authorList>
            <person name="Spang A."/>
            <person name="Saw J.H."/>
            <person name="Jorgensen S.L."/>
            <person name="Zaremba-Niedzwiedzka K."/>
            <person name="Martijn J."/>
            <person name="Lind A.E."/>
            <person name="van Eijk R."/>
            <person name="Schleper C."/>
            <person name="Guy L."/>
            <person name="Ettema T.J."/>
        </authorList>
    </citation>
    <scope>NUCLEOTIDE SEQUENCE</scope>
</reference>
<protein>
    <submittedName>
        <fullName evidence="1">Uncharacterized protein</fullName>
    </submittedName>
</protein>
<dbReference type="EMBL" id="LAZR01017998">
    <property type="protein sequence ID" value="KKL98115.1"/>
    <property type="molecule type" value="Genomic_DNA"/>
</dbReference>
<gene>
    <name evidence="1" type="ORF">LCGC14_1827680</name>
</gene>
<proteinExistence type="predicted"/>
<comment type="caution">
    <text evidence="1">The sequence shown here is derived from an EMBL/GenBank/DDBJ whole genome shotgun (WGS) entry which is preliminary data.</text>
</comment>
<evidence type="ECO:0000313" key="1">
    <source>
        <dbReference type="EMBL" id="KKL98115.1"/>
    </source>
</evidence>
<organism evidence="1">
    <name type="scientific">marine sediment metagenome</name>
    <dbReference type="NCBI Taxonomy" id="412755"/>
    <lineage>
        <taxon>unclassified sequences</taxon>
        <taxon>metagenomes</taxon>
        <taxon>ecological metagenomes</taxon>
    </lineage>
</organism>
<sequence>IVAGITLIIPLVLHYSLHAYNN</sequence>
<name>A0A0F9IWK5_9ZZZZ</name>